<dbReference type="GO" id="GO:0000976">
    <property type="term" value="F:transcription cis-regulatory region binding"/>
    <property type="evidence" value="ECO:0007669"/>
    <property type="project" value="TreeGrafter"/>
</dbReference>
<dbReference type="GO" id="GO:0045892">
    <property type="term" value="P:negative regulation of DNA-templated transcription"/>
    <property type="evidence" value="ECO:0007669"/>
    <property type="project" value="TreeGrafter"/>
</dbReference>
<dbReference type="GO" id="GO:1900376">
    <property type="term" value="P:regulation of secondary metabolite biosynthetic process"/>
    <property type="evidence" value="ECO:0007669"/>
    <property type="project" value="TreeGrafter"/>
</dbReference>
<dbReference type="Gene3D" id="1.10.10.10">
    <property type="entry name" value="Winged helix-like DNA-binding domain superfamily/Winged helix DNA-binding domain"/>
    <property type="match status" value="1"/>
</dbReference>
<gene>
    <name evidence="2" type="ORF">AWE51_23475</name>
</gene>
<dbReference type="PANTHER" id="PTHR33202:SF7">
    <property type="entry name" value="FERRIC UPTAKE REGULATION PROTEIN"/>
    <property type="match status" value="1"/>
</dbReference>
<feature type="binding site" evidence="1">
    <location>
        <position position="89"/>
    </location>
    <ligand>
        <name>Zn(2+)</name>
        <dbReference type="ChEBI" id="CHEBI:29105"/>
    </ligand>
</feature>
<sequence length="124" mass="13995">MKRRKTKSKEAVLSVLKESGTALNHEMIQSELSTKADRATIYRILNQFSEDGVVHQIIGDDGKQYFALCLNCLDKNHNHNHLHFRCEKCGTVECLNNEIDFKLPNGYVSTNFNGVVSGFCLNCS</sequence>
<reference evidence="2 3" key="1">
    <citation type="submission" date="2016-01" db="EMBL/GenBank/DDBJ databases">
        <title>The draft genome sequence of Aquimarina sp. RZW4-3-2.</title>
        <authorList>
            <person name="Wang Y."/>
        </authorList>
    </citation>
    <scope>NUCLEOTIDE SEQUENCE [LARGE SCALE GENOMIC DNA]</scope>
    <source>
        <strain evidence="2 3">RZW4-3-2</strain>
    </source>
</reference>
<dbReference type="OrthoDB" id="594893at2"/>
<dbReference type="Pfam" id="PF01475">
    <property type="entry name" value="FUR"/>
    <property type="match status" value="1"/>
</dbReference>
<dbReference type="GO" id="GO:0008270">
    <property type="term" value="F:zinc ion binding"/>
    <property type="evidence" value="ECO:0007669"/>
    <property type="project" value="TreeGrafter"/>
</dbReference>
<dbReference type="EMBL" id="LQRT01000007">
    <property type="protein sequence ID" value="KZS41114.1"/>
    <property type="molecule type" value="Genomic_DNA"/>
</dbReference>
<accession>A0A162CRL0</accession>
<dbReference type="InterPro" id="IPR036390">
    <property type="entry name" value="WH_DNA-bd_sf"/>
</dbReference>
<proteinExistence type="predicted"/>
<dbReference type="RefSeq" id="WP_066312935.1">
    <property type="nucleotide sequence ID" value="NZ_CANLSS010000024.1"/>
</dbReference>
<protein>
    <submittedName>
        <fullName evidence="2">Transcriptional regulator</fullName>
    </submittedName>
</protein>
<comment type="caution">
    <text evidence="2">The sequence shown here is derived from an EMBL/GenBank/DDBJ whole genome shotgun (WGS) entry which is preliminary data.</text>
</comment>
<dbReference type="SUPFAM" id="SSF46785">
    <property type="entry name" value="Winged helix' DNA-binding domain"/>
    <property type="match status" value="1"/>
</dbReference>
<dbReference type="Proteomes" id="UP000076715">
    <property type="component" value="Unassembled WGS sequence"/>
</dbReference>
<keyword evidence="1" id="KW-0479">Metal-binding</keyword>
<evidence type="ECO:0000313" key="2">
    <source>
        <dbReference type="EMBL" id="KZS41114.1"/>
    </source>
</evidence>
<evidence type="ECO:0000256" key="1">
    <source>
        <dbReference type="PIRSR" id="PIRSR602481-1"/>
    </source>
</evidence>
<dbReference type="InterPro" id="IPR002481">
    <property type="entry name" value="FUR"/>
</dbReference>
<name>A0A162CRL0_9FLAO</name>
<feature type="binding site" evidence="1">
    <location>
        <position position="86"/>
    </location>
    <ligand>
        <name>Zn(2+)</name>
        <dbReference type="ChEBI" id="CHEBI:29105"/>
    </ligand>
</feature>
<evidence type="ECO:0000313" key="3">
    <source>
        <dbReference type="Proteomes" id="UP000076715"/>
    </source>
</evidence>
<comment type="cofactor">
    <cofactor evidence="1">
        <name>Zn(2+)</name>
        <dbReference type="ChEBI" id="CHEBI:29105"/>
    </cofactor>
    <text evidence="1">Binds 1 zinc ion per subunit.</text>
</comment>
<dbReference type="InterPro" id="IPR036388">
    <property type="entry name" value="WH-like_DNA-bd_sf"/>
</dbReference>
<organism evidence="2 3">
    <name type="scientific">Aquimarina aggregata</name>
    <dbReference type="NCBI Taxonomy" id="1642818"/>
    <lineage>
        <taxon>Bacteria</taxon>
        <taxon>Pseudomonadati</taxon>
        <taxon>Bacteroidota</taxon>
        <taxon>Flavobacteriia</taxon>
        <taxon>Flavobacteriales</taxon>
        <taxon>Flavobacteriaceae</taxon>
        <taxon>Aquimarina</taxon>
    </lineage>
</organism>
<dbReference type="AlphaFoldDB" id="A0A162CRL0"/>
<dbReference type="GO" id="GO:0003700">
    <property type="term" value="F:DNA-binding transcription factor activity"/>
    <property type="evidence" value="ECO:0007669"/>
    <property type="project" value="InterPro"/>
</dbReference>
<keyword evidence="1" id="KW-0862">Zinc</keyword>
<dbReference type="PANTHER" id="PTHR33202">
    <property type="entry name" value="ZINC UPTAKE REGULATION PROTEIN"/>
    <property type="match status" value="1"/>
</dbReference>
<dbReference type="STRING" id="1642818.AWE51_23475"/>
<keyword evidence="3" id="KW-1185">Reference proteome</keyword>